<organism evidence="1 2">
    <name type="scientific">Violaceomyces palustris</name>
    <dbReference type="NCBI Taxonomy" id="1673888"/>
    <lineage>
        <taxon>Eukaryota</taxon>
        <taxon>Fungi</taxon>
        <taxon>Dikarya</taxon>
        <taxon>Basidiomycota</taxon>
        <taxon>Ustilaginomycotina</taxon>
        <taxon>Ustilaginomycetes</taxon>
        <taxon>Violaceomycetales</taxon>
        <taxon>Violaceomycetaceae</taxon>
        <taxon>Violaceomyces</taxon>
    </lineage>
</organism>
<name>A0ACD0NNZ3_9BASI</name>
<keyword evidence="2" id="KW-1185">Reference proteome</keyword>
<accession>A0ACD0NNZ3</accession>
<dbReference type="Proteomes" id="UP000245626">
    <property type="component" value="Unassembled WGS sequence"/>
</dbReference>
<proteinExistence type="predicted"/>
<reference evidence="1 2" key="1">
    <citation type="journal article" date="2018" name="Mol. Biol. Evol.">
        <title>Broad Genomic Sampling Reveals a Smut Pathogenic Ancestry of the Fungal Clade Ustilaginomycotina.</title>
        <authorList>
            <person name="Kijpornyongpan T."/>
            <person name="Mondo S.J."/>
            <person name="Barry K."/>
            <person name="Sandor L."/>
            <person name="Lee J."/>
            <person name="Lipzen A."/>
            <person name="Pangilinan J."/>
            <person name="LaButti K."/>
            <person name="Hainaut M."/>
            <person name="Henrissat B."/>
            <person name="Grigoriev I.V."/>
            <person name="Spatafora J.W."/>
            <person name="Aime M.C."/>
        </authorList>
    </citation>
    <scope>NUCLEOTIDE SEQUENCE [LARGE SCALE GENOMIC DNA]</scope>
    <source>
        <strain evidence="1 2">SA 807</strain>
    </source>
</reference>
<evidence type="ECO:0000313" key="2">
    <source>
        <dbReference type="Proteomes" id="UP000245626"/>
    </source>
</evidence>
<dbReference type="EMBL" id="KZ820409">
    <property type="protein sequence ID" value="PWN47526.1"/>
    <property type="molecule type" value="Genomic_DNA"/>
</dbReference>
<gene>
    <name evidence="1" type="ORF">IE53DRAFT_390342</name>
</gene>
<evidence type="ECO:0000313" key="1">
    <source>
        <dbReference type="EMBL" id="PWN47526.1"/>
    </source>
</evidence>
<protein>
    <submittedName>
        <fullName evidence="1">Uncharacterized protein</fullName>
    </submittedName>
</protein>
<sequence length="51" mass="5458">MDICLSVAARICLFVSLPLSPLSLTLNALARALFRDSQTPHDWIGGGRGGF</sequence>